<organism evidence="1">
    <name type="scientific">Arundo donax</name>
    <name type="common">Giant reed</name>
    <name type="synonym">Donax arundinaceus</name>
    <dbReference type="NCBI Taxonomy" id="35708"/>
    <lineage>
        <taxon>Eukaryota</taxon>
        <taxon>Viridiplantae</taxon>
        <taxon>Streptophyta</taxon>
        <taxon>Embryophyta</taxon>
        <taxon>Tracheophyta</taxon>
        <taxon>Spermatophyta</taxon>
        <taxon>Magnoliopsida</taxon>
        <taxon>Liliopsida</taxon>
        <taxon>Poales</taxon>
        <taxon>Poaceae</taxon>
        <taxon>PACMAD clade</taxon>
        <taxon>Arundinoideae</taxon>
        <taxon>Arundineae</taxon>
        <taxon>Arundo</taxon>
    </lineage>
</organism>
<accession>A0A0A8XTP1</accession>
<protein>
    <submittedName>
        <fullName evidence="1">Uncharacterized protein</fullName>
    </submittedName>
</protein>
<name>A0A0A8XTP1_ARUDO</name>
<sequence>MGFFVMAHTSTGASRNRIRRYLPDDEALNALIGARSGF</sequence>
<evidence type="ECO:0000313" key="1">
    <source>
        <dbReference type="EMBL" id="JAD17236.1"/>
    </source>
</evidence>
<dbReference type="AlphaFoldDB" id="A0A0A8XTP1"/>
<proteinExistence type="predicted"/>
<dbReference type="EMBL" id="GBRH01280659">
    <property type="protein sequence ID" value="JAD17236.1"/>
    <property type="molecule type" value="Transcribed_RNA"/>
</dbReference>
<reference evidence="1" key="2">
    <citation type="journal article" date="2015" name="Data Brief">
        <title>Shoot transcriptome of the giant reed, Arundo donax.</title>
        <authorList>
            <person name="Barrero R.A."/>
            <person name="Guerrero F.D."/>
            <person name="Moolhuijzen P."/>
            <person name="Goolsby J.A."/>
            <person name="Tidwell J."/>
            <person name="Bellgard S.E."/>
            <person name="Bellgard M.I."/>
        </authorList>
    </citation>
    <scope>NUCLEOTIDE SEQUENCE</scope>
    <source>
        <tissue evidence="1">Shoot tissue taken approximately 20 cm above the soil surface</tissue>
    </source>
</reference>
<reference evidence="1" key="1">
    <citation type="submission" date="2014-09" db="EMBL/GenBank/DDBJ databases">
        <authorList>
            <person name="Magalhaes I.L.F."/>
            <person name="Oliveira U."/>
            <person name="Santos F.R."/>
            <person name="Vidigal T.H.D.A."/>
            <person name="Brescovit A.D."/>
            <person name="Santos A.J."/>
        </authorList>
    </citation>
    <scope>NUCLEOTIDE SEQUENCE</scope>
    <source>
        <tissue evidence="1">Shoot tissue taken approximately 20 cm above the soil surface</tissue>
    </source>
</reference>